<gene>
    <name evidence="2" type="ORF">I5V89_13120</name>
    <name evidence="1" type="ORF">QEG23_004401</name>
</gene>
<accession>A0AA40Y9E2</accession>
<evidence type="ECO:0000313" key="3">
    <source>
        <dbReference type="Proteomes" id="UP000634179"/>
    </source>
</evidence>
<dbReference type="GeneID" id="93835684"/>
<protein>
    <submittedName>
        <fullName evidence="2">Uncharacterized protein</fullName>
    </submittedName>
</protein>
<dbReference type="EMBL" id="JADUOV010000008">
    <property type="protein sequence ID" value="MBH1790813.1"/>
    <property type="molecule type" value="Genomic_DNA"/>
</dbReference>
<proteinExistence type="predicted"/>
<sequence>MIESPTRSARPIAGLPFAHIPPTAPAFLPEGKLRRQARLARQQRHFERQLRKELKWK</sequence>
<dbReference type="Proteomes" id="UP001218208">
    <property type="component" value="Unassembled WGS sequence"/>
</dbReference>
<evidence type="ECO:0000313" key="1">
    <source>
        <dbReference type="EMBL" id="EKT4094828.1"/>
    </source>
</evidence>
<reference evidence="1" key="2">
    <citation type="submission" date="2022-07" db="EMBL/GenBank/DDBJ databases">
        <authorList>
            <consortium name="DAFM: The Division of Animal and Food Microbiology"/>
        </authorList>
    </citation>
    <scope>NUCLEOTIDE SEQUENCE</scope>
    <source>
        <strain evidence="1">19MO01SH01-2</strain>
    </source>
</reference>
<organism evidence="2 3">
    <name type="scientific">Stenotrophomonas maltophilia</name>
    <name type="common">Pseudomonas maltophilia</name>
    <name type="synonym">Xanthomonas maltophilia</name>
    <dbReference type="NCBI Taxonomy" id="40324"/>
    <lineage>
        <taxon>Bacteria</taxon>
        <taxon>Pseudomonadati</taxon>
        <taxon>Pseudomonadota</taxon>
        <taxon>Gammaproteobacteria</taxon>
        <taxon>Lysobacterales</taxon>
        <taxon>Lysobacteraceae</taxon>
        <taxon>Stenotrophomonas</taxon>
        <taxon>Stenotrophomonas maltophilia group</taxon>
    </lineage>
</organism>
<evidence type="ECO:0000313" key="2">
    <source>
        <dbReference type="EMBL" id="MBH1790813.1"/>
    </source>
</evidence>
<dbReference type="Proteomes" id="UP000634179">
    <property type="component" value="Unassembled WGS sequence"/>
</dbReference>
<name>A0AA40Y9E2_STEMA</name>
<dbReference type="RefSeq" id="WP_006375368.1">
    <property type="nucleotide sequence ID" value="NZ_CP008838.1"/>
</dbReference>
<dbReference type="EMBL" id="ABLOJW010000037">
    <property type="protein sequence ID" value="EKT4094828.1"/>
    <property type="molecule type" value="Genomic_DNA"/>
</dbReference>
<comment type="caution">
    <text evidence="2">The sequence shown here is derived from an EMBL/GenBank/DDBJ whole genome shotgun (WGS) entry which is preliminary data.</text>
</comment>
<dbReference type="AlphaFoldDB" id="A0AA40Y9E2"/>
<reference evidence="2" key="1">
    <citation type="submission" date="2020-11" db="EMBL/GenBank/DDBJ databases">
        <title>Enhanced detection system for hospital associated transmission using whole genome sequencing surveillance.</title>
        <authorList>
            <person name="Harrison L.H."/>
            <person name="Van Tyne D."/>
            <person name="Marsh J.W."/>
            <person name="Griffith M.P."/>
            <person name="Snyder D.J."/>
            <person name="Cooper V.S."/>
            <person name="Mustapha M."/>
        </authorList>
    </citation>
    <scope>NUCLEOTIDE SEQUENCE</scope>
    <source>
        <strain evidence="2">STEN00053</strain>
    </source>
</reference>